<evidence type="ECO:0000313" key="9">
    <source>
        <dbReference type="Proteomes" id="UP000029833"/>
    </source>
</evidence>
<keyword evidence="4 7" id="KW-1133">Transmembrane helix</keyword>
<proteinExistence type="predicted"/>
<comment type="caution">
    <text evidence="8">The sequence shown here is derived from an EMBL/GenBank/DDBJ whole genome shotgun (WGS) entry which is preliminary data.</text>
</comment>
<keyword evidence="3 7" id="KW-0812">Transmembrane</keyword>
<evidence type="ECO:0000256" key="3">
    <source>
        <dbReference type="ARBA" id="ARBA00022692"/>
    </source>
</evidence>
<gene>
    <name evidence="8" type="ORF">Q760_18340</name>
</gene>
<feature type="compositionally biased region" description="Low complexity" evidence="6">
    <location>
        <begin position="355"/>
        <end position="364"/>
    </location>
</feature>
<evidence type="ECO:0000256" key="6">
    <source>
        <dbReference type="SAM" id="MobiDB-lite"/>
    </source>
</evidence>
<dbReference type="AlphaFoldDB" id="A0A0A0B745"/>
<reference evidence="8 9" key="1">
    <citation type="submission" date="2013-10" db="EMBL/GenBank/DDBJ databases">
        <authorList>
            <person name="Wang G."/>
            <person name="Zhuang W."/>
        </authorList>
    </citation>
    <scope>NUCLEOTIDE SEQUENCE [LARGE SCALE GENOMIC DNA]</scope>
    <source>
        <strain evidence="8 9">DSM 20118</strain>
    </source>
</reference>
<evidence type="ECO:0000313" key="8">
    <source>
        <dbReference type="EMBL" id="KGM01629.1"/>
    </source>
</evidence>
<keyword evidence="2" id="KW-1003">Cell membrane</keyword>
<keyword evidence="5 7" id="KW-0472">Membrane</keyword>
<evidence type="ECO:0000256" key="7">
    <source>
        <dbReference type="SAM" id="Phobius"/>
    </source>
</evidence>
<feature type="transmembrane region" description="Helical" evidence="7">
    <location>
        <begin position="228"/>
        <end position="253"/>
    </location>
</feature>
<dbReference type="InterPro" id="IPR017039">
    <property type="entry name" value="Virul_fac_BrkB"/>
</dbReference>
<feature type="transmembrane region" description="Helical" evidence="7">
    <location>
        <begin position="65"/>
        <end position="94"/>
    </location>
</feature>
<evidence type="ECO:0000256" key="1">
    <source>
        <dbReference type="ARBA" id="ARBA00004651"/>
    </source>
</evidence>
<dbReference type="STRING" id="1408250.Q760_18340"/>
<sequence>MVSTDEARAARGAGKAHATVTDRADVAAGLRPVARAKQSIIARAKALFAWWQQTRAARTQARFSAAGGGVLTGGIAYAALFSVFAGLTLGYTVFMTVLGRNVGLRDDVLATVSGTFPGLIDTGTDDGLIEPDDLVLSAGLSVAGVVAIVVLLVSATTAVAAMRTAVRAMFDALGENQGNIVTGKLRELVGFAGMAFAVLLSAVLSVAVTTAADWLLGVVGLEETSAVVVRVLGIAVAFVVDAATFMLLVYVLAGQRPDWVDLRGGALIAATGIGIVRLLGTSVVAGSVGRNALFASFTVVVTLLVWINLIARIVLLAAAWTADPPLPDAAPDCPEEPASRSEGAPAGASPQRDGAAAAAAAGKR</sequence>
<evidence type="ECO:0000256" key="2">
    <source>
        <dbReference type="ARBA" id="ARBA00022475"/>
    </source>
</evidence>
<dbReference type="RefSeq" id="WP_084142780.1">
    <property type="nucleotide sequence ID" value="NZ_AXNT01000093.1"/>
</dbReference>
<feature type="transmembrane region" description="Helical" evidence="7">
    <location>
        <begin position="188"/>
        <end position="208"/>
    </location>
</feature>
<dbReference type="EMBL" id="AXNT01000093">
    <property type="protein sequence ID" value="KGM01629.1"/>
    <property type="molecule type" value="Genomic_DNA"/>
</dbReference>
<feature type="transmembrane region" description="Helical" evidence="7">
    <location>
        <begin position="134"/>
        <end position="161"/>
    </location>
</feature>
<name>A0A0A0B745_9CELL</name>
<dbReference type="PANTHER" id="PTHR30213:SF1">
    <property type="entry name" value="INNER MEMBRANE PROTEIN YHJD"/>
    <property type="match status" value="1"/>
</dbReference>
<evidence type="ECO:0000256" key="5">
    <source>
        <dbReference type="ARBA" id="ARBA00023136"/>
    </source>
</evidence>
<protein>
    <submittedName>
        <fullName evidence="8">Ribonuclease BN</fullName>
    </submittedName>
</protein>
<dbReference type="PANTHER" id="PTHR30213">
    <property type="entry name" value="INNER MEMBRANE PROTEIN YHJD"/>
    <property type="match status" value="1"/>
</dbReference>
<dbReference type="Pfam" id="PF03631">
    <property type="entry name" value="Virul_fac_BrkB"/>
    <property type="match status" value="1"/>
</dbReference>
<dbReference type="GO" id="GO:0005886">
    <property type="term" value="C:plasma membrane"/>
    <property type="evidence" value="ECO:0007669"/>
    <property type="project" value="UniProtKB-SubCell"/>
</dbReference>
<keyword evidence="9" id="KW-1185">Reference proteome</keyword>
<comment type="subcellular location">
    <subcellularLocation>
        <location evidence="1">Cell membrane</location>
        <topology evidence="1">Multi-pass membrane protein</topology>
    </subcellularLocation>
</comment>
<accession>A0A0A0B745</accession>
<feature type="transmembrane region" description="Helical" evidence="7">
    <location>
        <begin position="292"/>
        <end position="311"/>
    </location>
</feature>
<dbReference type="OrthoDB" id="5143175at2"/>
<dbReference type="Proteomes" id="UP000029833">
    <property type="component" value="Unassembled WGS sequence"/>
</dbReference>
<feature type="transmembrane region" description="Helical" evidence="7">
    <location>
        <begin position="265"/>
        <end position="286"/>
    </location>
</feature>
<organism evidence="8 9">
    <name type="scientific">Cellulomonas cellasea DSM 20118</name>
    <dbReference type="NCBI Taxonomy" id="1408250"/>
    <lineage>
        <taxon>Bacteria</taxon>
        <taxon>Bacillati</taxon>
        <taxon>Actinomycetota</taxon>
        <taxon>Actinomycetes</taxon>
        <taxon>Micrococcales</taxon>
        <taxon>Cellulomonadaceae</taxon>
        <taxon>Cellulomonas</taxon>
    </lineage>
</organism>
<evidence type="ECO:0000256" key="4">
    <source>
        <dbReference type="ARBA" id="ARBA00022989"/>
    </source>
</evidence>
<feature type="region of interest" description="Disordered" evidence="6">
    <location>
        <begin position="327"/>
        <end position="364"/>
    </location>
</feature>